<accession>A0A5E8BYF4</accession>
<dbReference type="PANTHER" id="PTHR28037:SF1">
    <property type="entry name" value="ALCOHOL O-ACETYLTRANSFERASE 1-RELATED"/>
    <property type="match status" value="1"/>
</dbReference>
<dbReference type="Proteomes" id="UP000398389">
    <property type="component" value="Unassembled WGS sequence"/>
</dbReference>
<gene>
    <name evidence="1" type="ORF">SAPINGB_P005134</name>
</gene>
<dbReference type="GeneID" id="43583949"/>
<evidence type="ECO:0008006" key="3">
    <source>
        <dbReference type="Google" id="ProtNLM"/>
    </source>
</evidence>
<dbReference type="OrthoDB" id="2150604at2759"/>
<dbReference type="Pfam" id="PF07247">
    <property type="entry name" value="AATase"/>
    <property type="match status" value="1"/>
</dbReference>
<dbReference type="RefSeq" id="XP_031855740.1">
    <property type="nucleotide sequence ID" value="XM_031999849.1"/>
</dbReference>
<dbReference type="GO" id="GO:0008080">
    <property type="term" value="F:N-acetyltransferase activity"/>
    <property type="evidence" value="ECO:0007669"/>
    <property type="project" value="TreeGrafter"/>
</dbReference>
<proteinExistence type="predicted"/>
<evidence type="ECO:0000313" key="1">
    <source>
        <dbReference type="EMBL" id="VVT56527.1"/>
    </source>
</evidence>
<keyword evidence="2" id="KW-1185">Reference proteome</keyword>
<evidence type="ECO:0000313" key="2">
    <source>
        <dbReference type="Proteomes" id="UP000398389"/>
    </source>
</evidence>
<dbReference type="AlphaFoldDB" id="A0A5E8BYF4"/>
<dbReference type="InterPro" id="IPR010828">
    <property type="entry name" value="Atf2/Sli1-like"/>
</dbReference>
<organism evidence="1 2">
    <name type="scientific">Magnusiomyces paraingens</name>
    <dbReference type="NCBI Taxonomy" id="2606893"/>
    <lineage>
        <taxon>Eukaryota</taxon>
        <taxon>Fungi</taxon>
        <taxon>Dikarya</taxon>
        <taxon>Ascomycota</taxon>
        <taxon>Saccharomycotina</taxon>
        <taxon>Dipodascomycetes</taxon>
        <taxon>Dipodascales</taxon>
        <taxon>Dipodascaceae</taxon>
        <taxon>Magnusiomyces</taxon>
    </lineage>
</organism>
<dbReference type="InterPro" id="IPR052058">
    <property type="entry name" value="Alcohol_O-acetyltransferase"/>
</dbReference>
<name>A0A5E8BYF4_9ASCO</name>
<protein>
    <recommendedName>
        <fullName evidence="3">Diacylglycerol O-acyltransferase</fullName>
    </recommendedName>
</protein>
<dbReference type="PANTHER" id="PTHR28037">
    <property type="entry name" value="ALCOHOL O-ACETYLTRANSFERASE 1-RELATED"/>
    <property type="match status" value="1"/>
</dbReference>
<sequence>MSVNSSENTKSRPLGAIEKYSSIRHGLFQYFSVVFSAVIVPQNKTENPLSKENLFAAVNDTIQKYPSSLALTIKDSGTENDFFQMVDSINLSNHLIYAQKKVREAESTTPNELINVLKASAIDLNKLDTDPEIIEGLETRVSTQFPDIESIPPWRLYLTPVLLGDEKKYAMHVLFAYHHSLGDGSTGRIFLESLARSLNKVGTVESSPIVQIPAKASLHPSLEQVSPLPQSLWNIAKVILQSKGWISSPNSHSWTGGSVPKTFGEDAAPYEEYLAKVSILRISESDMTRIINVAKTRGVSVTATIVGLGSVALNAALQKYLTGNDESFSTLSCCVPRNLRPNLTPETGVDADTMGVYVCGIDVVVPTSKLGLDWDSVWVVARQAKKKFTEELSKGIKDTDTGMLKYVSSLVGFFKAKPGTKRSGSFEVSSIVATAPKEDAYTLIHPTFLQSPSAMGAAINLSIMSFKGRDLAIGFSWTTGAVQDNRIVNEMQAKMEQLISQIE</sequence>
<reference evidence="1 2" key="1">
    <citation type="submission" date="2019-09" db="EMBL/GenBank/DDBJ databases">
        <authorList>
            <person name="Brejova B."/>
        </authorList>
    </citation>
    <scope>NUCLEOTIDE SEQUENCE [LARGE SCALE GENOMIC DNA]</scope>
</reference>
<dbReference type="EMBL" id="CABVLU010000004">
    <property type="protein sequence ID" value="VVT56527.1"/>
    <property type="molecule type" value="Genomic_DNA"/>
</dbReference>